<evidence type="ECO:0000256" key="4">
    <source>
        <dbReference type="ARBA" id="ARBA00022946"/>
    </source>
</evidence>
<organism evidence="8 9">
    <name type="scientific">Hermanssonia centrifuga</name>
    <dbReference type="NCBI Taxonomy" id="98765"/>
    <lineage>
        <taxon>Eukaryota</taxon>
        <taxon>Fungi</taxon>
        <taxon>Dikarya</taxon>
        <taxon>Basidiomycota</taxon>
        <taxon>Agaricomycotina</taxon>
        <taxon>Agaricomycetes</taxon>
        <taxon>Polyporales</taxon>
        <taxon>Meruliaceae</taxon>
        <taxon>Hermanssonia</taxon>
    </lineage>
</organism>
<keyword evidence="4" id="KW-0809">Transit peptide</keyword>
<dbReference type="InterPro" id="IPR036402">
    <property type="entry name" value="EF-Ts_dimer_sf"/>
</dbReference>
<dbReference type="AlphaFoldDB" id="A0A2R6NJM0"/>
<dbReference type="Proteomes" id="UP000186601">
    <property type="component" value="Unassembled WGS sequence"/>
</dbReference>
<keyword evidence="9" id="KW-1185">Reference proteome</keyword>
<accession>A0A2R6NJM0</accession>
<dbReference type="EMBL" id="MLYV02001153">
    <property type="protein sequence ID" value="PSR72577.1"/>
    <property type="molecule type" value="Genomic_DNA"/>
</dbReference>
<evidence type="ECO:0000256" key="3">
    <source>
        <dbReference type="ARBA" id="ARBA00022917"/>
    </source>
</evidence>
<proteinExistence type="inferred from homology"/>
<evidence type="ECO:0000259" key="7">
    <source>
        <dbReference type="Pfam" id="PF00889"/>
    </source>
</evidence>
<protein>
    <recommendedName>
        <fullName evidence="6">Elongation factor Ts, mitochondrial</fullName>
        <shortName evidence="6">EF-Ts</shortName>
        <shortName evidence="6">EF-TsMt</shortName>
    </recommendedName>
</protein>
<keyword evidence="3 6" id="KW-0648">Protein biosynthesis</keyword>
<dbReference type="Gene3D" id="3.30.479.20">
    <property type="entry name" value="Elongation factor Ts, dimerisation domain"/>
    <property type="match status" value="2"/>
</dbReference>
<dbReference type="STRING" id="98765.A0A2R6NJM0"/>
<reference evidence="8 9" key="1">
    <citation type="submission" date="2018-02" db="EMBL/GenBank/DDBJ databases">
        <title>Genome sequence of the basidiomycete white-rot fungus Phlebia centrifuga.</title>
        <authorList>
            <person name="Granchi Z."/>
            <person name="Peng M."/>
            <person name="de Vries R.P."/>
            <person name="Hilden K."/>
            <person name="Makela M.R."/>
            <person name="Grigoriev I."/>
            <person name="Riley R."/>
        </authorList>
    </citation>
    <scope>NUCLEOTIDE SEQUENCE [LARGE SCALE GENOMIC DNA]</scope>
    <source>
        <strain evidence="8 9">FBCC195</strain>
    </source>
</reference>
<dbReference type="SUPFAM" id="SSF54713">
    <property type="entry name" value="Elongation factor Ts (EF-Ts), dimerisation domain"/>
    <property type="match status" value="1"/>
</dbReference>
<dbReference type="InterPro" id="IPR001816">
    <property type="entry name" value="Transl_elong_EFTs/EF1B"/>
</dbReference>
<dbReference type="Gene3D" id="1.10.8.10">
    <property type="entry name" value="DNA helicase RuvA subunit, C-terminal domain"/>
    <property type="match status" value="1"/>
</dbReference>
<comment type="subcellular location">
    <subcellularLocation>
        <location evidence="6">Mitochondrion</location>
    </subcellularLocation>
</comment>
<feature type="domain" description="Translation elongation factor EFTs/EF1B dimerisation" evidence="7">
    <location>
        <begin position="146"/>
        <end position="295"/>
    </location>
</feature>
<dbReference type="InterPro" id="IPR014039">
    <property type="entry name" value="Transl_elong_EFTs/EF1B_dimer"/>
</dbReference>
<dbReference type="GO" id="GO:0005739">
    <property type="term" value="C:mitochondrion"/>
    <property type="evidence" value="ECO:0007669"/>
    <property type="project" value="UniProtKB-SubCell"/>
</dbReference>
<evidence type="ECO:0000313" key="8">
    <source>
        <dbReference type="EMBL" id="PSR72577.1"/>
    </source>
</evidence>
<dbReference type="HAMAP" id="MF_00050">
    <property type="entry name" value="EF_Ts"/>
    <property type="match status" value="1"/>
</dbReference>
<comment type="similarity">
    <text evidence="1 6">Belongs to the EF-Ts family.</text>
</comment>
<evidence type="ECO:0000313" key="9">
    <source>
        <dbReference type="Proteomes" id="UP000186601"/>
    </source>
</evidence>
<sequence length="380" mass="41091">MDEGGRKQELKRRQEDFAVSANQFEARSLETFDASATTMFKTRAATFLPSFRLYSTSQPTKPSIKLVAELRKLTEVSLSKAREALVASNNDVDAALKWLQEDLEVSGAKKAAKLEGRTTNEGLIGMSVLSSGVGSRTGRGSGGVRAAMVELNCETDFVARNDLFGKLLADIAHTAAYISEPADSVNLLKPCSLELLQEAPLLSQNGEQAETQSTVASAIRELVTKVGEKISLRRAATVVQDPLPRELGLRVASYSHGSVNIPSQGRIGALALIALKSPKLAELLASEPFREELIKLERSLARQIVGFSTTTIQSAAGATDEGALYQQPFMMYPDSNGDSVQATIRRWAEERGLREAGEVESGLEVLEFAKWTVGEPLESS</sequence>
<dbReference type="GO" id="GO:0003746">
    <property type="term" value="F:translation elongation factor activity"/>
    <property type="evidence" value="ECO:0007669"/>
    <property type="project" value="UniProtKB-UniRule"/>
</dbReference>
<keyword evidence="5 6" id="KW-0496">Mitochondrion</keyword>
<dbReference type="InterPro" id="IPR009060">
    <property type="entry name" value="UBA-like_sf"/>
</dbReference>
<comment type="function">
    <text evidence="6">Associates with the EF-Tu.GDP complex and induces the exchange of GDP to GTP. It remains bound to the aminoacyl-tRNA.EF-Tu.GTP complex up to the GTP hydrolysis stage on the ribosome.</text>
</comment>
<dbReference type="InterPro" id="IPR018101">
    <property type="entry name" value="Transl_elong_Ts_CS"/>
</dbReference>
<dbReference type="CDD" id="cd14275">
    <property type="entry name" value="UBA_EF-Ts"/>
    <property type="match status" value="1"/>
</dbReference>
<gene>
    <name evidence="6" type="primary">TSF1</name>
    <name evidence="8" type="ORF">PHLCEN_2v11570</name>
</gene>
<name>A0A2R6NJM0_9APHY</name>
<dbReference type="PANTHER" id="PTHR11741">
    <property type="entry name" value="ELONGATION FACTOR TS"/>
    <property type="match status" value="1"/>
</dbReference>
<evidence type="ECO:0000256" key="2">
    <source>
        <dbReference type="ARBA" id="ARBA00022768"/>
    </source>
</evidence>
<evidence type="ECO:0000256" key="6">
    <source>
        <dbReference type="HAMAP-Rule" id="MF_03135"/>
    </source>
</evidence>
<keyword evidence="2 6" id="KW-0251">Elongation factor</keyword>
<evidence type="ECO:0000256" key="5">
    <source>
        <dbReference type="ARBA" id="ARBA00023128"/>
    </source>
</evidence>
<comment type="caution">
    <text evidence="8">The sequence shown here is derived from an EMBL/GenBank/DDBJ whole genome shotgun (WGS) entry which is preliminary data.</text>
</comment>
<dbReference type="SUPFAM" id="SSF46934">
    <property type="entry name" value="UBA-like"/>
    <property type="match status" value="1"/>
</dbReference>
<dbReference type="OrthoDB" id="277235at2759"/>
<dbReference type="PROSITE" id="PS01127">
    <property type="entry name" value="EF_TS_2"/>
    <property type="match status" value="1"/>
</dbReference>
<dbReference type="Pfam" id="PF00889">
    <property type="entry name" value="EF_TS"/>
    <property type="match status" value="1"/>
</dbReference>
<evidence type="ECO:0000256" key="1">
    <source>
        <dbReference type="ARBA" id="ARBA00005532"/>
    </source>
</evidence>
<dbReference type="PANTHER" id="PTHR11741:SF0">
    <property type="entry name" value="ELONGATION FACTOR TS, MITOCHONDRIAL"/>
    <property type="match status" value="1"/>
</dbReference>
<dbReference type="GO" id="GO:0070125">
    <property type="term" value="P:mitochondrial translational elongation"/>
    <property type="evidence" value="ECO:0007669"/>
    <property type="project" value="TreeGrafter"/>
</dbReference>